<dbReference type="InterPro" id="IPR029062">
    <property type="entry name" value="Class_I_gatase-like"/>
</dbReference>
<dbReference type="PANTHER" id="PTHR48094:SF11">
    <property type="entry name" value="GLUTATHIONE-INDEPENDENT GLYOXALASE HSP31-RELATED"/>
    <property type="match status" value="1"/>
</dbReference>
<evidence type="ECO:0000313" key="8">
    <source>
        <dbReference type="Proteomes" id="UP000184330"/>
    </source>
</evidence>
<dbReference type="InterPro" id="IPR002818">
    <property type="entry name" value="DJ-1/PfpI"/>
</dbReference>
<evidence type="ECO:0000256" key="5">
    <source>
        <dbReference type="ARBA" id="ARBA00048082"/>
    </source>
</evidence>
<reference evidence="7 8" key="1">
    <citation type="submission" date="2016-03" db="EMBL/GenBank/DDBJ databases">
        <authorList>
            <person name="Ploux O."/>
        </authorList>
    </citation>
    <scope>NUCLEOTIDE SEQUENCE [LARGE SCALE GENOMIC DNA]</scope>
    <source>
        <strain evidence="7 8">UAMH 11012</strain>
    </source>
</reference>
<dbReference type="AlphaFoldDB" id="A0A1L7XNR3"/>
<name>A0A1L7XNR3_9HELO</name>
<evidence type="ECO:0000313" key="7">
    <source>
        <dbReference type="EMBL" id="CZR66668.1"/>
    </source>
</evidence>
<proteinExistence type="inferred from homology"/>
<evidence type="ECO:0000256" key="3">
    <source>
        <dbReference type="ARBA" id="ARBA00023239"/>
    </source>
</evidence>
<feature type="domain" description="DJ-1/PfpI" evidence="6">
    <location>
        <begin position="81"/>
        <end position="156"/>
    </location>
</feature>
<dbReference type="GO" id="GO:0005737">
    <property type="term" value="C:cytoplasm"/>
    <property type="evidence" value="ECO:0007669"/>
    <property type="project" value="TreeGrafter"/>
</dbReference>
<comment type="catalytic activity">
    <reaction evidence="5">
        <text>methylglyoxal + H2O = (R)-lactate + H(+)</text>
        <dbReference type="Rhea" id="RHEA:27754"/>
        <dbReference type="ChEBI" id="CHEBI:15377"/>
        <dbReference type="ChEBI" id="CHEBI:15378"/>
        <dbReference type="ChEBI" id="CHEBI:16004"/>
        <dbReference type="ChEBI" id="CHEBI:17158"/>
        <dbReference type="EC" id="4.2.1.130"/>
    </reaction>
</comment>
<dbReference type="PANTHER" id="PTHR48094">
    <property type="entry name" value="PROTEIN/NUCLEIC ACID DEGLYCASE DJ-1-RELATED"/>
    <property type="match status" value="1"/>
</dbReference>
<dbReference type="STRING" id="576137.A0A1L7XNR3"/>
<organism evidence="7 8">
    <name type="scientific">Phialocephala subalpina</name>
    <dbReference type="NCBI Taxonomy" id="576137"/>
    <lineage>
        <taxon>Eukaryota</taxon>
        <taxon>Fungi</taxon>
        <taxon>Dikarya</taxon>
        <taxon>Ascomycota</taxon>
        <taxon>Pezizomycotina</taxon>
        <taxon>Leotiomycetes</taxon>
        <taxon>Helotiales</taxon>
        <taxon>Mollisiaceae</taxon>
        <taxon>Phialocephala</taxon>
        <taxon>Phialocephala fortinii species complex</taxon>
    </lineage>
</organism>
<sequence length="221" mass="23978">MSPRPKVLFVVTSHDKLGAHPYEVLAPHVDIIWASPKGGESPLDPMSAQVADDDLVTKKFLTRDEKTWKITEKLEMFLGRAEEFAAVFYVGGWGPMFDLATDPISHKLINEFYNANKIISSVCHGPAALAKVKLPSGKYFLHGEPVTGYSNVEEEMAGVRGIMPFSLETQLDEASGGNYSKGEKPYDVHVVVGRGGKLINGQNPPSAGPTGQAILDEILKG</sequence>
<keyword evidence="2" id="KW-0346">Stress response</keyword>
<protein>
    <recommendedName>
        <fullName evidence="1">D-lactate dehydratase</fullName>
        <ecNumber evidence="1">4.2.1.130</ecNumber>
    </recommendedName>
</protein>
<dbReference type="OrthoDB" id="543156at2759"/>
<evidence type="ECO:0000256" key="4">
    <source>
        <dbReference type="ARBA" id="ARBA00038493"/>
    </source>
</evidence>
<keyword evidence="3" id="KW-0456">Lyase</keyword>
<dbReference type="CDD" id="cd03141">
    <property type="entry name" value="GATase1_Hsp31_like"/>
    <property type="match status" value="1"/>
</dbReference>
<dbReference type="Proteomes" id="UP000184330">
    <property type="component" value="Unassembled WGS sequence"/>
</dbReference>
<evidence type="ECO:0000256" key="1">
    <source>
        <dbReference type="ARBA" id="ARBA00013134"/>
    </source>
</evidence>
<accession>A0A1L7XNR3</accession>
<dbReference type="GO" id="GO:0019243">
    <property type="term" value="P:methylglyoxal catabolic process to D-lactate via S-lactoyl-glutathione"/>
    <property type="evidence" value="ECO:0007669"/>
    <property type="project" value="TreeGrafter"/>
</dbReference>
<dbReference type="EMBL" id="FJOG01000039">
    <property type="protein sequence ID" value="CZR66668.1"/>
    <property type="molecule type" value="Genomic_DNA"/>
</dbReference>
<dbReference type="SUPFAM" id="SSF52317">
    <property type="entry name" value="Class I glutamine amidotransferase-like"/>
    <property type="match status" value="1"/>
</dbReference>
<evidence type="ECO:0000256" key="2">
    <source>
        <dbReference type="ARBA" id="ARBA00023016"/>
    </source>
</evidence>
<comment type="similarity">
    <text evidence="4">Belongs to the peptidase C56 family. HSP31-like subfamily.</text>
</comment>
<dbReference type="EC" id="4.2.1.130" evidence="1"/>
<dbReference type="Gene3D" id="3.40.50.880">
    <property type="match status" value="1"/>
</dbReference>
<dbReference type="Pfam" id="PF01965">
    <property type="entry name" value="DJ-1_PfpI"/>
    <property type="match status" value="1"/>
</dbReference>
<dbReference type="GO" id="GO:0019172">
    <property type="term" value="F:glyoxalase III activity"/>
    <property type="evidence" value="ECO:0007669"/>
    <property type="project" value="UniProtKB-EC"/>
</dbReference>
<gene>
    <name evidence="7" type="ORF">PAC_16569</name>
</gene>
<dbReference type="InterPro" id="IPR050325">
    <property type="entry name" value="Prot/Nucl_acid_deglycase"/>
</dbReference>
<evidence type="ECO:0000259" key="6">
    <source>
        <dbReference type="Pfam" id="PF01965"/>
    </source>
</evidence>
<keyword evidence="8" id="KW-1185">Reference proteome</keyword>